<accession>B0Z9R4</accession>
<protein>
    <recommendedName>
        <fullName evidence="7">Small ribosomal subunit protein uS14</fullName>
    </recommendedName>
    <alternativeName>
        <fullName evidence="8">40S ribosomal protein S29</fullName>
    </alternativeName>
</protein>
<evidence type="ECO:0000256" key="1">
    <source>
        <dbReference type="ARBA" id="ARBA00001947"/>
    </source>
</evidence>
<evidence type="ECO:0000256" key="8">
    <source>
        <dbReference type="ARBA" id="ARBA00035455"/>
    </source>
</evidence>
<keyword evidence="6" id="KW-0687">Ribonucleoprotein</keyword>
<comment type="cofactor">
    <cofactor evidence="1">
        <name>Zn(2+)</name>
        <dbReference type="ChEBI" id="CHEBI:29105"/>
    </cofactor>
</comment>
<dbReference type="Gene3D" id="4.10.830.10">
    <property type="entry name" value="30s Ribosomal Protein S14, Chain N"/>
    <property type="match status" value="1"/>
</dbReference>
<reference evidence="9" key="1">
    <citation type="journal article" date="2008" name="Mol. Biol. Evol.">
        <title>Phylogenetic position of Nemertea derived from phylogenomic data.</title>
        <authorList>
            <person name="Struck T.H."/>
            <person name="Fisse F."/>
        </authorList>
    </citation>
    <scope>NUCLEOTIDE SEQUENCE</scope>
</reference>
<evidence type="ECO:0000256" key="7">
    <source>
        <dbReference type="ARBA" id="ARBA00035167"/>
    </source>
</evidence>
<evidence type="ECO:0000256" key="3">
    <source>
        <dbReference type="ARBA" id="ARBA00011542"/>
    </source>
</evidence>
<dbReference type="InterPro" id="IPR043140">
    <property type="entry name" value="Ribosomal_uS14_sf"/>
</dbReference>
<dbReference type="InterPro" id="IPR001209">
    <property type="entry name" value="Ribosomal_uS14"/>
</dbReference>
<comment type="similarity">
    <text evidence="2">Belongs to the universal ribosomal protein uS14 family.</text>
</comment>
<evidence type="ECO:0000256" key="4">
    <source>
        <dbReference type="ARBA" id="ARBA00022833"/>
    </source>
</evidence>
<evidence type="ECO:0000313" key="9">
    <source>
        <dbReference type="EMBL" id="ABZ04274.1"/>
    </source>
</evidence>
<evidence type="ECO:0000256" key="5">
    <source>
        <dbReference type="ARBA" id="ARBA00022980"/>
    </source>
</evidence>
<name>B0Z9R4_9BILA</name>
<keyword evidence="5 9" id="KW-0689">Ribosomal protein</keyword>
<dbReference type="GO" id="GO:0002181">
    <property type="term" value="P:cytoplasmic translation"/>
    <property type="evidence" value="ECO:0007669"/>
    <property type="project" value="TreeGrafter"/>
</dbReference>
<proteinExistence type="evidence at transcript level"/>
<organism evidence="9">
    <name type="scientific">Lineus viridis</name>
    <dbReference type="NCBI Taxonomy" id="56195"/>
    <lineage>
        <taxon>Eukaryota</taxon>
        <taxon>Metazoa</taxon>
        <taxon>Spiralia</taxon>
        <taxon>Lophotrochozoa</taxon>
        <taxon>Nemertea</taxon>
        <taxon>Pilidiophora</taxon>
        <taxon>Heteronemertea</taxon>
        <taxon>Lineidae</taxon>
        <taxon>Lineus</taxon>
    </lineage>
</organism>
<dbReference type="GO" id="GO:0022627">
    <property type="term" value="C:cytosolic small ribosomal subunit"/>
    <property type="evidence" value="ECO:0007669"/>
    <property type="project" value="TreeGrafter"/>
</dbReference>
<dbReference type="PROSITE" id="PS00527">
    <property type="entry name" value="RIBOSOMAL_S14"/>
    <property type="match status" value="1"/>
</dbReference>
<dbReference type="EMBL" id="EU302585">
    <property type="protein sequence ID" value="ABZ04274.1"/>
    <property type="molecule type" value="mRNA"/>
</dbReference>
<evidence type="ECO:0000256" key="2">
    <source>
        <dbReference type="ARBA" id="ARBA00009083"/>
    </source>
</evidence>
<dbReference type="PANTHER" id="PTHR12010:SF2">
    <property type="entry name" value="40S RIBOSOMAL PROTEIN S29"/>
    <property type="match status" value="1"/>
</dbReference>
<comment type="subunit">
    <text evidence="3">Component of the 40S small ribosomal subunit.</text>
</comment>
<dbReference type="InterPro" id="IPR039744">
    <property type="entry name" value="RIbosomal_uS14_euk_arc"/>
</dbReference>
<dbReference type="GO" id="GO:0003735">
    <property type="term" value="F:structural constituent of ribosome"/>
    <property type="evidence" value="ECO:0007669"/>
    <property type="project" value="InterPro"/>
</dbReference>
<dbReference type="GO" id="GO:0008270">
    <property type="term" value="F:zinc ion binding"/>
    <property type="evidence" value="ECO:0007669"/>
    <property type="project" value="InterPro"/>
</dbReference>
<dbReference type="Pfam" id="PF00253">
    <property type="entry name" value="Ribosomal_S14"/>
    <property type="match status" value="1"/>
</dbReference>
<sequence>MGFANIWNSHPKKFGQGSRCCRVCSNRHGLIRKYGLNMCRQCFRQYANDIGFKKLD</sequence>
<dbReference type="NCBIfam" id="NF004424">
    <property type="entry name" value="PRK05766.1"/>
    <property type="match status" value="1"/>
</dbReference>
<dbReference type="PANTHER" id="PTHR12010">
    <property type="entry name" value="40S RIBOSOMAL PROTEIN S29"/>
    <property type="match status" value="1"/>
</dbReference>
<dbReference type="FunFam" id="4.10.830.10:FF:000002">
    <property type="entry name" value="40S ribosomal protein S29"/>
    <property type="match status" value="1"/>
</dbReference>
<keyword evidence="4" id="KW-0862">Zinc</keyword>
<dbReference type="AlphaFoldDB" id="B0Z9R4"/>
<dbReference type="InterPro" id="IPR018271">
    <property type="entry name" value="Ribosomal_uS14_CS"/>
</dbReference>
<evidence type="ECO:0000256" key="6">
    <source>
        <dbReference type="ARBA" id="ARBA00023274"/>
    </source>
</evidence>